<keyword evidence="1" id="KW-1133">Transmembrane helix</keyword>
<sequence>MKGKAHASIGLLTYYNYTILSNTELTILGGAISLFFSLLPDLDHFNSVISKKLSNKKIESLVEALMMLVPLSTLLYLGYLKKFDYSILFFLGLILFISIKKKFKTSIIRKLIISIFLILICILSYNLFKNIAIVKLLLFFILIPWFSHRTFSHSIFSAVILYFITNNLGFIIKNLNMISTLSYLSHIFLGDILTPQGIPLFWPLSKHRFKLNPFKGQSSVNIIENIVILLMVLLAFYLTFVSIKYKTPQQILLGSSIFNIS</sequence>
<dbReference type="AlphaFoldDB" id="A0A1T4ZRI4"/>
<organism evidence="2 3">
    <name type="scientific">Acetoanaerobium noterae</name>
    <dbReference type="NCBI Taxonomy" id="745369"/>
    <lineage>
        <taxon>Bacteria</taxon>
        <taxon>Bacillati</taxon>
        <taxon>Bacillota</taxon>
        <taxon>Clostridia</taxon>
        <taxon>Peptostreptococcales</taxon>
        <taxon>Filifactoraceae</taxon>
        <taxon>Acetoanaerobium</taxon>
    </lineage>
</organism>
<feature type="transmembrane region" description="Helical" evidence="1">
    <location>
        <begin position="83"/>
        <end position="99"/>
    </location>
</feature>
<protein>
    <submittedName>
        <fullName evidence="2">Inner membrane protein</fullName>
    </submittedName>
</protein>
<dbReference type="OrthoDB" id="5459053at2"/>
<evidence type="ECO:0000313" key="3">
    <source>
        <dbReference type="Proteomes" id="UP000243406"/>
    </source>
</evidence>
<dbReference type="Proteomes" id="UP000243406">
    <property type="component" value="Unassembled WGS sequence"/>
</dbReference>
<dbReference type="InterPro" id="IPR007404">
    <property type="entry name" value="YdjM-like"/>
</dbReference>
<reference evidence="3" key="1">
    <citation type="submission" date="2017-02" db="EMBL/GenBank/DDBJ databases">
        <authorList>
            <person name="Varghese N."/>
            <person name="Submissions S."/>
        </authorList>
    </citation>
    <scope>NUCLEOTIDE SEQUENCE [LARGE SCALE GENOMIC DNA]</scope>
    <source>
        <strain evidence="3">ATCC 35199</strain>
    </source>
</reference>
<feature type="transmembrane region" description="Helical" evidence="1">
    <location>
        <begin position="19"/>
        <end position="39"/>
    </location>
</feature>
<name>A0A1T4ZRI4_9FIRM</name>
<dbReference type="PANTHER" id="PTHR35531:SF1">
    <property type="entry name" value="INNER MEMBRANE PROTEIN YBCI-RELATED"/>
    <property type="match status" value="1"/>
</dbReference>
<evidence type="ECO:0000256" key="1">
    <source>
        <dbReference type="SAM" id="Phobius"/>
    </source>
</evidence>
<feature type="transmembrane region" description="Helical" evidence="1">
    <location>
        <begin position="111"/>
        <end position="143"/>
    </location>
</feature>
<proteinExistence type="predicted"/>
<dbReference type="PANTHER" id="PTHR35531">
    <property type="entry name" value="INNER MEMBRANE PROTEIN YBCI-RELATED"/>
    <property type="match status" value="1"/>
</dbReference>
<accession>A0A1T4ZRI4</accession>
<feature type="transmembrane region" description="Helical" evidence="1">
    <location>
        <begin position="222"/>
        <end position="243"/>
    </location>
</feature>
<keyword evidence="1" id="KW-0812">Transmembrane</keyword>
<keyword evidence="3" id="KW-1185">Reference proteome</keyword>
<feature type="transmembrane region" description="Helical" evidence="1">
    <location>
        <begin position="155"/>
        <end position="172"/>
    </location>
</feature>
<dbReference type="EMBL" id="FUYN01000001">
    <property type="protein sequence ID" value="SKB25187.1"/>
    <property type="molecule type" value="Genomic_DNA"/>
</dbReference>
<feature type="transmembrane region" description="Helical" evidence="1">
    <location>
        <begin position="60"/>
        <end position="77"/>
    </location>
</feature>
<gene>
    <name evidence="2" type="ORF">SAMN02745120_0259</name>
</gene>
<dbReference type="Pfam" id="PF04307">
    <property type="entry name" value="YdjM"/>
    <property type="match status" value="1"/>
</dbReference>
<evidence type="ECO:0000313" key="2">
    <source>
        <dbReference type="EMBL" id="SKB25187.1"/>
    </source>
</evidence>
<keyword evidence="1" id="KW-0472">Membrane</keyword>
<feature type="transmembrane region" description="Helical" evidence="1">
    <location>
        <begin position="184"/>
        <end position="202"/>
    </location>
</feature>